<keyword evidence="6" id="KW-1185">Reference proteome</keyword>
<dbReference type="EMBL" id="CAKC01000009">
    <property type="protein sequence ID" value="CCI86295.1"/>
    <property type="molecule type" value="Genomic_DNA"/>
</dbReference>
<comment type="caution">
    <text evidence="3">The sequence shown here is derived from an EMBL/GenBank/DDBJ whole genome shotgun (WGS) entry which is preliminary data.</text>
</comment>
<dbReference type="AlphaFoldDB" id="I7JZI6"/>
<sequence>MKEARLKLGDQVIQKLQTVEDPELFVDIVNLGLIYGVELQGEKCIISMTLTTMGCPLNDYLEEHIKQAVLELPEIKEVEVKLVWYPVWSVERMTEAAKKQLGVRTEETGKEATTAKSDRILDVHTSIKQLTERYPELVQDMYEIGFTRITIPGMLQTVGRVMTLELGAKAMKLDLAKVKNDLRKRGYEFDD</sequence>
<dbReference type="EMBL" id="AYZO01000019">
    <property type="protein sequence ID" value="KRN11720.1"/>
    <property type="molecule type" value="Genomic_DNA"/>
</dbReference>
<dbReference type="Proteomes" id="UP000051521">
    <property type="component" value="Unassembled WGS sequence"/>
</dbReference>
<dbReference type="InterPro" id="IPR052339">
    <property type="entry name" value="Fe-S_Maturation_MIP18"/>
</dbReference>
<dbReference type="Gene3D" id="3.30.300.130">
    <property type="entry name" value="Fe-S cluster assembly (FSCA)"/>
    <property type="match status" value="1"/>
</dbReference>
<gene>
    <name evidence="3" type="ORF">BN52_06380</name>
    <name evidence="4" type="ORF">FC38_GL000567</name>
</gene>
<reference evidence="3 5" key="1">
    <citation type="submission" date="2012-06" db="EMBL/GenBank/DDBJ databases">
        <title>Draft genome sequence of Lactobacillus gigeriorum CRBIP 24.85T, isolated from chicken crop.</title>
        <authorList>
            <person name="Cousin S."/>
            <person name="Ma L."/>
            <person name="Creno S."/>
            <person name="Clermont D."/>
            <person name="Loux V."/>
            <person name="Bizet C."/>
            <person name="Bouchier C."/>
        </authorList>
    </citation>
    <scope>NUCLEOTIDE SEQUENCE [LARGE SCALE GENOMIC DNA]</scope>
    <source>
        <strain evidence="5">CRBIP 24.85T</strain>
        <strain evidence="3">Type strain: CRBIP 24.85</strain>
    </source>
</reference>
<reference evidence="4 6" key="2">
    <citation type="journal article" date="2015" name="Genome Announc.">
        <title>Expanding the biotechnology potential of lactobacilli through comparative genomics of 213 strains and associated genera.</title>
        <authorList>
            <person name="Sun Z."/>
            <person name="Harris H.M."/>
            <person name="McCann A."/>
            <person name="Guo C."/>
            <person name="Argimon S."/>
            <person name="Zhang W."/>
            <person name="Yang X."/>
            <person name="Jeffery I.B."/>
            <person name="Cooney J.C."/>
            <person name="Kagawa T.F."/>
            <person name="Liu W."/>
            <person name="Song Y."/>
            <person name="Salvetti E."/>
            <person name="Wrobel A."/>
            <person name="Rasinkangas P."/>
            <person name="Parkhill J."/>
            <person name="Rea M.C."/>
            <person name="O'Sullivan O."/>
            <person name="Ritari J."/>
            <person name="Douillard F.P."/>
            <person name="Paul Ross R."/>
            <person name="Yang R."/>
            <person name="Briner A.E."/>
            <person name="Felis G.E."/>
            <person name="de Vos W.M."/>
            <person name="Barrangou R."/>
            <person name="Klaenhammer T.R."/>
            <person name="Caufield P.W."/>
            <person name="Cui Y."/>
            <person name="Zhang H."/>
            <person name="O'Toole P.W."/>
        </authorList>
    </citation>
    <scope>NUCLEOTIDE SEQUENCE [LARGE SCALE GENOMIC DNA]</scope>
    <source>
        <strain evidence="4 6">DSM 23908</strain>
    </source>
</reference>
<dbReference type="RefSeq" id="WP_008472186.1">
    <property type="nucleotide sequence ID" value="NZ_AYZO01000019.1"/>
</dbReference>
<accession>I7JZI6</accession>
<proteinExistence type="predicted"/>
<dbReference type="InterPro" id="IPR038062">
    <property type="entry name" value="ScdA-like_N_sf"/>
</dbReference>
<evidence type="ECO:0000313" key="5">
    <source>
        <dbReference type="Proteomes" id="UP000009326"/>
    </source>
</evidence>
<dbReference type="PATRIC" id="fig|1423751.3.peg.590"/>
<dbReference type="OrthoDB" id="9805360at2"/>
<name>I7JZI6_9LACO</name>
<dbReference type="InterPro" id="IPR015077">
    <property type="entry name" value="DUF1858"/>
</dbReference>
<dbReference type="InterPro" id="IPR034904">
    <property type="entry name" value="FSCA_dom_sf"/>
</dbReference>
<evidence type="ECO:0000259" key="2">
    <source>
        <dbReference type="Pfam" id="PF08984"/>
    </source>
</evidence>
<dbReference type="SUPFAM" id="SSF117916">
    <property type="entry name" value="Fe-S cluster assembly (FSCA) domain-like"/>
    <property type="match status" value="1"/>
</dbReference>
<dbReference type="STRING" id="1423751.FC38_GL000567"/>
<evidence type="ECO:0000313" key="3">
    <source>
        <dbReference type="EMBL" id="CCI86295.1"/>
    </source>
</evidence>
<dbReference type="SUPFAM" id="SSF140683">
    <property type="entry name" value="SP0561-like"/>
    <property type="match status" value="1"/>
</dbReference>
<dbReference type="Gene3D" id="1.10.3910.10">
    <property type="entry name" value="SP0561-like"/>
    <property type="match status" value="1"/>
</dbReference>
<dbReference type="Pfam" id="PF01883">
    <property type="entry name" value="FeS_assembly_P"/>
    <property type="match status" value="1"/>
</dbReference>
<dbReference type="Pfam" id="PF08984">
    <property type="entry name" value="DUF1858"/>
    <property type="match status" value="1"/>
</dbReference>
<dbReference type="Proteomes" id="UP000009326">
    <property type="component" value="Unassembled WGS sequence"/>
</dbReference>
<protein>
    <submittedName>
        <fullName evidence="3">Metal-sulfur cluster biosynthetic enzyme</fullName>
    </submittedName>
    <submittedName>
        <fullName evidence="4">Metal-sulfur cluster biosynthetic protein</fullName>
    </submittedName>
</protein>
<feature type="domain" description="MIP18 family-like" evidence="1">
    <location>
        <begin position="10"/>
        <end position="81"/>
    </location>
</feature>
<evidence type="ECO:0000313" key="4">
    <source>
        <dbReference type="EMBL" id="KRN11720.1"/>
    </source>
</evidence>
<evidence type="ECO:0000259" key="1">
    <source>
        <dbReference type="Pfam" id="PF01883"/>
    </source>
</evidence>
<dbReference type="PANTHER" id="PTHR42831:SF1">
    <property type="entry name" value="FE-S PROTEIN MATURATION AUXILIARY FACTOR YITW"/>
    <property type="match status" value="1"/>
</dbReference>
<feature type="domain" description="DUF1858" evidence="2">
    <location>
        <begin position="122"/>
        <end position="177"/>
    </location>
</feature>
<evidence type="ECO:0000313" key="6">
    <source>
        <dbReference type="Proteomes" id="UP000051521"/>
    </source>
</evidence>
<dbReference type="PANTHER" id="PTHR42831">
    <property type="entry name" value="FE-S PROTEIN MATURATION AUXILIARY FACTOR YITW"/>
    <property type="match status" value="1"/>
</dbReference>
<organism evidence="3 5">
    <name type="scientific">Lactobacillus gigeriorum DSM 23908 = CRBIP 24.85</name>
    <dbReference type="NCBI Taxonomy" id="1423751"/>
    <lineage>
        <taxon>Bacteria</taxon>
        <taxon>Bacillati</taxon>
        <taxon>Bacillota</taxon>
        <taxon>Bacilli</taxon>
        <taxon>Lactobacillales</taxon>
        <taxon>Lactobacillaceae</taxon>
        <taxon>Lactobacillus</taxon>
    </lineage>
</organism>
<dbReference type="InterPro" id="IPR002744">
    <property type="entry name" value="MIP18-like"/>
</dbReference>